<feature type="domain" description="Myb-like" evidence="9">
    <location>
        <begin position="270"/>
        <end position="312"/>
    </location>
</feature>
<dbReference type="PROSITE" id="PS51293">
    <property type="entry name" value="SANT"/>
    <property type="match status" value="1"/>
</dbReference>
<dbReference type="InterPro" id="IPR001005">
    <property type="entry name" value="SANT/Myb"/>
</dbReference>
<evidence type="ECO:0000259" key="11">
    <source>
        <dbReference type="PROSITE" id="PS51293"/>
    </source>
</evidence>
<dbReference type="CDD" id="cd02336">
    <property type="entry name" value="ZZ_RSC8"/>
    <property type="match status" value="1"/>
</dbReference>
<evidence type="ECO:0000313" key="13">
    <source>
        <dbReference type="Proteomes" id="UP000612746"/>
    </source>
</evidence>
<dbReference type="GO" id="GO:0016514">
    <property type="term" value="C:SWI/SNF complex"/>
    <property type="evidence" value="ECO:0007669"/>
    <property type="project" value="TreeGrafter"/>
</dbReference>
<evidence type="ECO:0000256" key="7">
    <source>
        <dbReference type="ARBA" id="ARBA00023242"/>
    </source>
</evidence>
<dbReference type="InterPro" id="IPR017884">
    <property type="entry name" value="SANT_dom"/>
</dbReference>
<dbReference type="CDD" id="cd00167">
    <property type="entry name" value="SANT"/>
    <property type="match status" value="1"/>
</dbReference>
<evidence type="ECO:0000256" key="5">
    <source>
        <dbReference type="ARBA" id="ARBA00023125"/>
    </source>
</evidence>
<evidence type="ECO:0008006" key="14">
    <source>
        <dbReference type="Google" id="ProtNLM"/>
    </source>
</evidence>
<keyword evidence="7" id="KW-0539">Nucleus</keyword>
<accession>A0A8H7QB41</accession>
<dbReference type="EMBL" id="JAEPRA010000001">
    <property type="protein sequence ID" value="KAG2189392.1"/>
    <property type="molecule type" value="Genomic_DNA"/>
</dbReference>
<dbReference type="PROSITE" id="PS50090">
    <property type="entry name" value="MYB_LIKE"/>
    <property type="match status" value="1"/>
</dbReference>
<dbReference type="InterPro" id="IPR041984">
    <property type="entry name" value="Rsc8/Ssr1/Ssr2_ZZ"/>
</dbReference>
<evidence type="ECO:0000256" key="4">
    <source>
        <dbReference type="ARBA" id="ARBA00023015"/>
    </source>
</evidence>
<keyword evidence="13" id="KW-1185">Reference proteome</keyword>
<reference evidence="12" key="1">
    <citation type="submission" date="2020-12" db="EMBL/GenBank/DDBJ databases">
        <title>Metabolic potential, ecology and presence of endohyphal bacteria is reflected in genomic diversity of Mucoromycotina.</title>
        <authorList>
            <person name="Muszewska A."/>
            <person name="Okrasinska A."/>
            <person name="Steczkiewicz K."/>
            <person name="Drgas O."/>
            <person name="Orlowska M."/>
            <person name="Perlinska-Lenart U."/>
            <person name="Aleksandrzak-Piekarczyk T."/>
            <person name="Szatraj K."/>
            <person name="Zielenkiewicz U."/>
            <person name="Pilsyk S."/>
            <person name="Malc E."/>
            <person name="Mieczkowski P."/>
            <person name="Kruszewska J.S."/>
            <person name="Biernat P."/>
            <person name="Pawlowska J."/>
        </authorList>
    </citation>
    <scope>NUCLEOTIDE SEQUENCE</scope>
    <source>
        <strain evidence="12">WA0000051536</strain>
    </source>
</reference>
<dbReference type="Pfam" id="PF16495">
    <property type="entry name" value="SWIRM-assoc_1"/>
    <property type="match status" value="1"/>
</dbReference>
<dbReference type="FunFam" id="1.10.10.10:FF:000020">
    <property type="entry name" value="SWI/SNF complex subunit SMARCC2 isoform c"/>
    <property type="match status" value="1"/>
</dbReference>
<keyword evidence="3" id="KW-0862">Zinc</keyword>
<dbReference type="Pfam" id="PF00569">
    <property type="entry name" value="ZZ"/>
    <property type="match status" value="1"/>
</dbReference>
<evidence type="ECO:0000256" key="3">
    <source>
        <dbReference type="ARBA" id="ARBA00022833"/>
    </source>
</evidence>
<sequence length="570" mass="63482">MSVEVGSELATPPQPVASEPHPVDPQNHSIDEAAHKYLLDHIKDAKTPTYASWYDSDNIHDIEKKSLPEFFSGKNRSKTPIIYKNYREFMINTYRLNPKEYLTVTACRRNLAGDVCAIIRVHGFLEQWGLINYDIDGRTRPSNVGPPFTGHFRITADTPRGLQPFKPSITPAYTGQQRTQTTKGSSPLEMNVELRQQVYDNIESGMGSSAIICFTCGDDCTAQRYHSLRTKGLDVCPRCFNEGRFPSTSQSGDFVKLEPSKFKHMVEEDWSDQEILLLLEGVELYDDDWNSVADHVGTRTREQCIMQFLQIPIEEPYLSNTAAADNSDITRYQRMPFSQADNPVMSIVTFLASTVKAEVAAAAANSAIKRIEAKKAQQSGDDTMDLDDVKVSTNDDDKMDEDEGEQEVPGDAKTKNLPKNEVEKVAAVALGSAAAKAKVLADNEGREVQRLVNTVVETQLKKLELKMAHLSELEGLIEDELDLLVTQRMQLFTEALAVKKATIHLQKEIGDKSIPEAVDAGLTNEKVHSIIAEHGQADAYRLVPVTAGSEETFQLPQNSNDGETMTWLQL</sequence>
<dbReference type="PROSITE" id="PS50934">
    <property type="entry name" value="SWIRM"/>
    <property type="match status" value="1"/>
</dbReference>
<dbReference type="GO" id="GO:0045893">
    <property type="term" value="P:positive regulation of DNA-templated transcription"/>
    <property type="evidence" value="ECO:0007669"/>
    <property type="project" value="TreeGrafter"/>
</dbReference>
<feature type="compositionally biased region" description="Acidic residues" evidence="8">
    <location>
        <begin position="397"/>
        <end position="408"/>
    </location>
</feature>
<evidence type="ECO:0000256" key="6">
    <source>
        <dbReference type="ARBA" id="ARBA00023163"/>
    </source>
</evidence>
<dbReference type="Gene3D" id="1.10.10.10">
    <property type="entry name" value="Winged helix-like DNA-binding domain superfamily/Winged helix DNA-binding domain"/>
    <property type="match status" value="1"/>
</dbReference>
<keyword evidence="6" id="KW-0804">Transcription</keyword>
<feature type="region of interest" description="Disordered" evidence="8">
    <location>
        <begin position="373"/>
        <end position="419"/>
    </location>
</feature>
<dbReference type="Gene3D" id="1.10.10.60">
    <property type="entry name" value="Homeodomain-like"/>
    <property type="match status" value="1"/>
</dbReference>
<keyword evidence="2" id="KW-0863">Zinc-finger</keyword>
<keyword evidence="4" id="KW-0805">Transcription regulation</keyword>
<organism evidence="12 13">
    <name type="scientific">Umbelopsis vinacea</name>
    <dbReference type="NCBI Taxonomy" id="44442"/>
    <lineage>
        <taxon>Eukaryota</taxon>
        <taxon>Fungi</taxon>
        <taxon>Fungi incertae sedis</taxon>
        <taxon>Mucoromycota</taxon>
        <taxon>Mucoromycotina</taxon>
        <taxon>Umbelopsidomycetes</taxon>
        <taxon>Umbelopsidales</taxon>
        <taxon>Umbelopsidaceae</taxon>
        <taxon>Umbelopsis</taxon>
    </lineage>
</organism>
<gene>
    <name evidence="12" type="ORF">INT44_004534</name>
</gene>
<comment type="caution">
    <text evidence="12">The sequence shown here is derived from an EMBL/GenBank/DDBJ whole genome shotgun (WGS) entry which is preliminary data.</text>
</comment>
<dbReference type="Proteomes" id="UP000612746">
    <property type="component" value="Unassembled WGS sequence"/>
</dbReference>
<dbReference type="GO" id="GO:0008270">
    <property type="term" value="F:zinc ion binding"/>
    <property type="evidence" value="ECO:0007669"/>
    <property type="project" value="UniProtKB-KW"/>
</dbReference>
<feature type="region of interest" description="Disordered" evidence="8">
    <location>
        <begin position="1"/>
        <end position="28"/>
    </location>
</feature>
<dbReference type="FunFam" id="1.10.10.60:FF:000014">
    <property type="entry name" value="SWI/SNF complex subunit SMARCC2 isoform C"/>
    <property type="match status" value="1"/>
</dbReference>
<dbReference type="AlphaFoldDB" id="A0A8H7QB41"/>
<dbReference type="SUPFAM" id="SSF46689">
    <property type="entry name" value="Homeodomain-like"/>
    <property type="match status" value="2"/>
</dbReference>
<evidence type="ECO:0000259" key="10">
    <source>
        <dbReference type="PROSITE" id="PS50934"/>
    </source>
</evidence>
<evidence type="ECO:0000259" key="9">
    <source>
        <dbReference type="PROSITE" id="PS50090"/>
    </source>
</evidence>
<dbReference type="Pfam" id="PF04433">
    <property type="entry name" value="SWIRM"/>
    <property type="match status" value="1"/>
</dbReference>
<feature type="compositionally biased region" description="Basic and acidic residues" evidence="8">
    <location>
        <begin position="387"/>
        <end position="396"/>
    </location>
</feature>
<dbReference type="PANTHER" id="PTHR12802">
    <property type="entry name" value="SWI/SNF COMPLEX-RELATED"/>
    <property type="match status" value="1"/>
</dbReference>
<keyword evidence="5" id="KW-0238">DNA-binding</keyword>
<name>A0A8H7QB41_9FUNG</name>
<proteinExistence type="predicted"/>
<dbReference type="SMART" id="SM00717">
    <property type="entry name" value="SANT"/>
    <property type="match status" value="1"/>
</dbReference>
<keyword evidence="1" id="KW-0479">Metal-binding</keyword>
<dbReference type="InterPro" id="IPR032451">
    <property type="entry name" value="SMARCC_C"/>
</dbReference>
<dbReference type="InterPro" id="IPR036388">
    <property type="entry name" value="WH-like_DNA-bd_sf"/>
</dbReference>
<dbReference type="GO" id="GO:0003677">
    <property type="term" value="F:DNA binding"/>
    <property type="evidence" value="ECO:0007669"/>
    <property type="project" value="UniProtKB-KW"/>
</dbReference>
<feature type="domain" description="SWIRM" evidence="10">
    <location>
        <begin position="45"/>
        <end position="142"/>
    </location>
</feature>
<dbReference type="InterPro" id="IPR000433">
    <property type="entry name" value="Znf_ZZ"/>
</dbReference>
<evidence type="ECO:0000313" key="12">
    <source>
        <dbReference type="EMBL" id="KAG2189392.1"/>
    </source>
</evidence>
<dbReference type="GO" id="GO:0042393">
    <property type="term" value="F:histone binding"/>
    <property type="evidence" value="ECO:0007669"/>
    <property type="project" value="TreeGrafter"/>
</dbReference>
<dbReference type="InterPro" id="IPR009057">
    <property type="entry name" value="Homeodomain-like_sf"/>
</dbReference>
<dbReference type="OrthoDB" id="118550at2759"/>
<dbReference type="PANTHER" id="PTHR12802:SF41">
    <property type="entry name" value="BRAHMA ASSOCIATED PROTEIN 155 KDA"/>
    <property type="match status" value="1"/>
</dbReference>
<evidence type="ECO:0000256" key="2">
    <source>
        <dbReference type="ARBA" id="ARBA00022771"/>
    </source>
</evidence>
<feature type="compositionally biased region" description="Basic and acidic residues" evidence="8">
    <location>
        <begin position="410"/>
        <end position="419"/>
    </location>
</feature>
<evidence type="ECO:0000256" key="8">
    <source>
        <dbReference type="SAM" id="MobiDB-lite"/>
    </source>
</evidence>
<evidence type="ECO:0000256" key="1">
    <source>
        <dbReference type="ARBA" id="ARBA00022723"/>
    </source>
</evidence>
<dbReference type="InterPro" id="IPR007526">
    <property type="entry name" value="SWIRM"/>
</dbReference>
<feature type="domain" description="SANT" evidence="11">
    <location>
        <begin position="265"/>
        <end position="316"/>
    </location>
</feature>
<dbReference type="Pfam" id="PF00249">
    <property type="entry name" value="Myb_DNA-binding"/>
    <property type="match status" value="1"/>
</dbReference>
<protein>
    <recommendedName>
        <fullName evidence="14">SWIRM-domain-containing protein</fullName>
    </recommendedName>
</protein>